<dbReference type="EC" id="3.4.19.12" evidence="2"/>
<feature type="coiled-coil region" evidence="7">
    <location>
        <begin position="298"/>
        <end position="325"/>
    </location>
</feature>
<keyword evidence="3" id="KW-0645">Protease</keyword>
<proteinExistence type="predicted"/>
<feature type="domain" description="DUF3638" evidence="8">
    <location>
        <begin position="1659"/>
        <end position="1880"/>
    </location>
</feature>
<dbReference type="PANTHER" id="PTHR13367:SF33">
    <property type="entry name" value="P-LOOP CONTAINING NUCLEOSIDE TRIPHOSPHATE HYDROLASE PROTEIN"/>
    <property type="match status" value="1"/>
</dbReference>
<dbReference type="Proteomes" id="UP000724874">
    <property type="component" value="Unassembled WGS sequence"/>
</dbReference>
<name>A0A9P5NHD2_GYMJU</name>
<evidence type="ECO:0000256" key="1">
    <source>
        <dbReference type="ARBA" id="ARBA00000707"/>
    </source>
</evidence>
<dbReference type="InterPro" id="IPR027417">
    <property type="entry name" value="P-loop_NTPase"/>
</dbReference>
<dbReference type="InterPro" id="IPR022105">
    <property type="entry name" value="DUF3645"/>
</dbReference>
<dbReference type="OrthoDB" id="3182339at2759"/>
<evidence type="ECO:0000256" key="3">
    <source>
        <dbReference type="ARBA" id="ARBA00022670"/>
    </source>
</evidence>
<evidence type="ECO:0000256" key="2">
    <source>
        <dbReference type="ARBA" id="ARBA00012759"/>
    </source>
</evidence>
<dbReference type="EMBL" id="JADNYJ010000095">
    <property type="protein sequence ID" value="KAF8886602.1"/>
    <property type="molecule type" value="Genomic_DNA"/>
</dbReference>
<dbReference type="SUPFAM" id="SSF52540">
    <property type="entry name" value="P-loop containing nucleoside triphosphate hydrolases"/>
    <property type="match status" value="1"/>
</dbReference>
<reference evidence="10" key="1">
    <citation type="submission" date="2020-11" db="EMBL/GenBank/DDBJ databases">
        <authorList>
            <consortium name="DOE Joint Genome Institute"/>
            <person name="Ahrendt S."/>
            <person name="Riley R."/>
            <person name="Andreopoulos W."/>
            <person name="LaButti K."/>
            <person name="Pangilinan J."/>
            <person name="Ruiz-duenas F.J."/>
            <person name="Barrasa J.M."/>
            <person name="Sanchez-Garcia M."/>
            <person name="Camarero S."/>
            <person name="Miyauchi S."/>
            <person name="Serrano A."/>
            <person name="Linde D."/>
            <person name="Babiker R."/>
            <person name="Drula E."/>
            <person name="Ayuso-Fernandez I."/>
            <person name="Pacheco R."/>
            <person name="Padilla G."/>
            <person name="Ferreira P."/>
            <person name="Barriuso J."/>
            <person name="Kellner H."/>
            <person name="Castanera R."/>
            <person name="Alfaro M."/>
            <person name="Ramirez L."/>
            <person name="Pisabarro A.G."/>
            <person name="Kuo A."/>
            <person name="Tritt A."/>
            <person name="Lipzen A."/>
            <person name="He G."/>
            <person name="Yan M."/>
            <person name="Ng V."/>
            <person name="Cullen D."/>
            <person name="Martin F."/>
            <person name="Rosso M.-N."/>
            <person name="Henrissat B."/>
            <person name="Hibbett D."/>
            <person name="Martinez A.T."/>
            <person name="Grigoriev I.V."/>
        </authorList>
    </citation>
    <scope>NUCLEOTIDE SEQUENCE</scope>
    <source>
        <strain evidence="10">AH 44721</strain>
    </source>
</reference>
<dbReference type="InterPro" id="IPR051346">
    <property type="entry name" value="OTU_Deubiquitinase"/>
</dbReference>
<keyword evidence="11" id="KW-1185">Reference proteome</keyword>
<accession>A0A9P5NHD2</accession>
<dbReference type="Pfam" id="PF12359">
    <property type="entry name" value="DUF3645"/>
    <property type="match status" value="1"/>
</dbReference>
<keyword evidence="4" id="KW-0833">Ubl conjugation pathway</keyword>
<dbReference type="InterPro" id="IPR022099">
    <property type="entry name" value="DUF3638"/>
</dbReference>
<comment type="catalytic activity">
    <reaction evidence="1">
        <text>Thiol-dependent hydrolysis of ester, thioester, amide, peptide and isopeptide bonds formed by the C-terminal Gly of ubiquitin (a 76-residue protein attached to proteins as an intracellular targeting signal).</text>
        <dbReference type="EC" id="3.4.19.12"/>
    </reaction>
</comment>
<dbReference type="PANTHER" id="PTHR13367">
    <property type="entry name" value="UBIQUITIN THIOESTERASE"/>
    <property type="match status" value="1"/>
</dbReference>
<protein>
    <recommendedName>
        <fullName evidence="2">ubiquitinyl hydrolase 1</fullName>
        <ecNumber evidence="2">3.4.19.12</ecNumber>
    </recommendedName>
</protein>
<organism evidence="10 11">
    <name type="scientific">Gymnopilus junonius</name>
    <name type="common">Spectacular rustgill mushroom</name>
    <name type="synonym">Gymnopilus spectabilis subsp. junonius</name>
    <dbReference type="NCBI Taxonomy" id="109634"/>
    <lineage>
        <taxon>Eukaryota</taxon>
        <taxon>Fungi</taxon>
        <taxon>Dikarya</taxon>
        <taxon>Basidiomycota</taxon>
        <taxon>Agaricomycotina</taxon>
        <taxon>Agaricomycetes</taxon>
        <taxon>Agaricomycetidae</taxon>
        <taxon>Agaricales</taxon>
        <taxon>Agaricineae</taxon>
        <taxon>Hymenogastraceae</taxon>
        <taxon>Gymnopilus</taxon>
    </lineage>
</organism>
<evidence type="ECO:0000256" key="5">
    <source>
        <dbReference type="ARBA" id="ARBA00022801"/>
    </source>
</evidence>
<dbReference type="GO" id="GO:0004843">
    <property type="term" value="F:cysteine-type deubiquitinase activity"/>
    <property type="evidence" value="ECO:0007669"/>
    <property type="project" value="UniProtKB-EC"/>
</dbReference>
<evidence type="ECO:0000313" key="11">
    <source>
        <dbReference type="Proteomes" id="UP000724874"/>
    </source>
</evidence>
<evidence type="ECO:0000259" key="9">
    <source>
        <dbReference type="Pfam" id="PF12359"/>
    </source>
</evidence>
<feature type="domain" description="DUF3645" evidence="9">
    <location>
        <begin position="2005"/>
        <end position="2037"/>
    </location>
</feature>
<evidence type="ECO:0000313" key="10">
    <source>
        <dbReference type="EMBL" id="KAF8886602.1"/>
    </source>
</evidence>
<keyword evidence="7" id="KW-0175">Coiled coil</keyword>
<comment type="caution">
    <text evidence="10">The sequence shown here is derived from an EMBL/GenBank/DDBJ whole genome shotgun (WGS) entry which is preliminary data.</text>
</comment>
<sequence>MRLLQLFLDYDLPSELLYVTRIKTSRRIFKLGRQLLPPEFMKDLSEDIQTCLQKRWTKLQEEQARSPHYIPEPSSFKDHTSLSLYKSRSYLTKVMEPKFHTHVTTEFRPSHQPRLRDIDDFHKLCPDALKKAVIADPHLALADFELLVQDHLDEWVLSNVHNESACQTLDSCLEQYIAATKTHYSSSPEDESLMLLTIMELWVALDTIAVGQCPLLSSYSPEIPVSFLDPLLLRKQKSIERATRIQVYLRDRHAQATYTTSIYSGQLNETAFSIQYFRSSPELKELKTSIELTATKKKEQKYLELEELNAEHAILKEEVESVECSYTIYGEHKGKNKCYKCKLEKKIASMRIEVHEWPLPESRLEAEAVLFQLNCPAVFSRWRARTYHILRDIGMSHIMVRSGFTPHQLLGEYSALVSWYGPQGRITFASEAKSFLQAHYRDIKIPARKDQVCVKNGLHFQLYDSVKRELVHSTFNVDLEQYCTLRLPGNSESYRDLQNAITRMTVPHNVTIVNQGDCAPNLSIHEQLAFSNVRCGSQLQWMNIARELRANILTFSREEVHTLIMQAAWQIGPLADDTREWHIELEVPQFGRLLIQESMGLLSHVEANWTESTTIKSIIYLTSRLLTSTRDQQVKDLAFALLRKARRVTYKWMCEIVIKLQDAIGDDQADVLQRLACEMAALCRATFDVNPGDLDGLLCCEDDVAILIESSVIVHDNTPPRLGDKLPDLQRLLHRDRRLSHSLETPIKMLINTTIFKHGMDIAIERLWPGYRSGFGWSPLGEHNSRWLTSSTTPLGSQRAQQVHYNILDGTLLVDGRQLGRLASDIIEHPSYKRIFSQKILDVIPADMPGMEYATRSAVYDHEIFFAWQGSSLIIRVKTPSGRELEFIPDHILREDFPRLFSTEYIHWMDVNSGVIEFRPLDEMWKESGRNSRLLFSKNGPSRLMLDESGKRLLVDIRSLTFIGIASRLSPLESSEYLTVSHDSEIQPGEISINLPRFRLSFSLSDGEIESKNLHGMVIDSNQCTGTMVGLRNQLVLCHKDSISASLPRSRCVIIPFGDVRYTLSPDKNHVCVKIDTVTHFRRQVHWYRYEIDSDLGLLVGNVNLSSRLYRIYLHALCSHPLPDPLTQQKGTDHALQELSAAASFSFQRAADADLELLRLIGKITPQRRYYPKHLQSMQTTEWSPNLPALSQHNAFNVTVSRILHHAQLLTLFTNEEVDVDTSHGHQTFLTARAAQRSSVYYEGHFQRPTDTGYRSRDLPPTGNSEAYGIEALKASRLVYAWPGGLTHRINSSELLNIFKRWSKMSGPTTYLSLNYTKEWLGLNLSANWLGIYGLCRQGMARKFELIFSFAALAYSTPDSQRYIELLLAFATSPNAHFIPPPTHPFYDLSDGFDPLWDKVSRIVLLRRYDIMASPSGQLSQITNESNENFRRRRNNHYNDATEKILDNSVDHLMSQFKTEQIMDEIGEYFTSCSHNQDLMVFANQVTETLLSSVVKVRLLSPKATGLSFLQEFKSLDGTSEFAPSVEGIFSIRRAPLAASSSQVFEGGGPSILKEFASSLETHSVEKLISQFRQNCTSDFAQAYSERLQESRRQLDGRKIIDVPQTIPSMSLCLQYRDQCQQSLDTFFASICSAMFPSSITEEILMLAEYQNASFNWSDARKNPDWLLIQIQGNFITRAIQSEIAHEMIAPLSGENTVLQLNMGEGKSHVIVPLVTVALANSKKLVRVVVSKPLSGQMFHLLTERISGLTNRRVFYLPFSRDVKMNAENVQSIRMLFEECARVQGVLVAQPEHILSFRLMVIDRLLTSFPLDQSVEDLQKIQKWLTSTSCDILDESDELLHVRYQLIYTMGEQQPFDGSPDRWTITQKVLDLVRLHITELNTVEPFSEGVELLYGKSLDGEFPHMRLLGNHTSDELISRIAEDGLNGKLDTLTFVGLNPGSLLRDAVRSFITERNLSNETYLIVDHAFRSSVQWKGLLLLRGLLAYDILTYVLSRLRWRVEYGLDLRRSLLAVPFRAKDMPSLRSEFGHPDVVICLTCLSYYYTGLTSLQVQECFDRLAKLDNPPLEYERWVRRGGNDIPEALRQLKGVNTEDKTAFTMDVIPKFQHNQATIDFFLSQVVFPKEAKEFTSKLGASGWDLAEKKANPTTGFSGTNDNSGLLPTSINPTDTVKQLATNAQVLEYLLRAENERYICTQSNNGQPCSVTEFIELLTQEPREVRVLLDVGAQMLEMTNQQLVTHWLGLTKDEVAAGVFFDDADQLSVISKDGVVEPLYSSPFYQRLNECIVYLDDAHTRGTDLKLPLRYRAVVTLGPKITKDRLVQGCMRMRKLGHGQSILFCAPPEVDKRIRDTQKLAESEEVKVMDVLSWVMSRTCDDIEDHVPHWLQQGVDYHNRKSINFTAASSKGDIRRLKNAWLQPAAQSLDDMYCPSDDGSSSLNAARSIPEMYSRLKDLGATVIRDARMEEEQEREVNHELEQEQQIERPAKVKPAVHRLDEEVRSFVKDGLIPTSPGILLPMMTSLSTPSQKLRPSNPWSEELLSTRDFTITTQNGKEKYMLTDYLRPVQWILSHTRRDGRMILIVMSPYEVNALLKDIRNSKHPLSAQHLGGQLYLDKYETYLRLCLLLGISSSELEGYTSVENDRFVLEAGRVGDMKDVCLFDKSPIALLKTLFGLRRKGISFDLTHMGKILNARLVLPEDFEE</sequence>
<keyword evidence="6" id="KW-0788">Thiol protease</keyword>
<keyword evidence="5" id="KW-0378">Hydrolase</keyword>
<evidence type="ECO:0000259" key="8">
    <source>
        <dbReference type="Pfam" id="PF12340"/>
    </source>
</evidence>
<evidence type="ECO:0000256" key="4">
    <source>
        <dbReference type="ARBA" id="ARBA00022786"/>
    </source>
</evidence>
<gene>
    <name evidence="10" type="ORF">CPB84DRAFT_1850068</name>
</gene>
<evidence type="ECO:0000256" key="6">
    <source>
        <dbReference type="ARBA" id="ARBA00022807"/>
    </source>
</evidence>
<dbReference type="Pfam" id="PF12340">
    <property type="entry name" value="DUF3638"/>
    <property type="match status" value="1"/>
</dbReference>
<dbReference type="GO" id="GO:0006508">
    <property type="term" value="P:proteolysis"/>
    <property type="evidence" value="ECO:0007669"/>
    <property type="project" value="UniProtKB-KW"/>
</dbReference>
<evidence type="ECO:0000256" key="7">
    <source>
        <dbReference type="SAM" id="Coils"/>
    </source>
</evidence>